<evidence type="ECO:0000313" key="7">
    <source>
        <dbReference type="Proteomes" id="UP000541444"/>
    </source>
</evidence>
<dbReference type="EMBL" id="JACGCM010001183">
    <property type="protein sequence ID" value="KAF6159981.1"/>
    <property type="molecule type" value="Genomic_DNA"/>
</dbReference>
<comment type="caution">
    <text evidence="6">The sequence shown here is derived from an EMBL/GenBank/DDBJ whole genome shotgun (WGS) entry which is preliminary data.</text>
</comment>
<keyword evidence="3" id="KW-0862">Zinc</keyword>
<organism evidence="6 7">
    <name type="scientific">Kingdonia uniflora</name>
    <dbReference type="NCBI Taxonomy" id="39325"/>
    <lineage>
        <taxon>Eukaryota</taxon>
        <taxon>Viridiplantae</taxon>
        <taxon>Streptophyta</taxon>
        <taxon>Embryophyta</taxon>
        <taxon>Tracheophyta</taxon>
        <taxon>Spermatophyta</taxon>
        <taxon>Magnoliopsida</taxon>
        <taxon>Ranunculales</taxon>
        <taxon>Circaeasteraceae</taxon>
        <taxon>Kingdonia</taxon>
    </lineage>
</organism>
<dbReference type="Pfam" id="PF13639">
    <property type="entry name" value="zf-RING_2"/>
    <property type="match status" value="2"/>
</dbReference>
<feature type="domain" description="RING-type" evidence="5">
    <location>
        <begin position="69"/>
        <end position="109"/>
    </location>
</feature>
<dbReference type="Proteomes" id="UP000541444">
    <property type="component" value="Unassembled WGS sequence"/>
</dbReference>
<name>A0A7J7MYG8_9MAGN</name>
<dbReference type="SUPFAM" id="SSF57850">
    <property type="entry name" value="RING/U-box"/>
    <property type="match status" value="2"/>
</dbReference>
<evidence type="ECO:0000259" key="5">
    <source>
        <dbReference type="PROSITE" id="PS50089"/>
    </source>
</evidence>
<dbReference type="GO" id="GO:0016567">
    <property type="term" value="P:protein ubiquitination"/>
    <property type="evidence" value="ECO:0007669"/>
    <property type="project" value="TreeGrafter"/>
</dbReference>
<dbReference type="CDD" id="cd16454">
    <property type="entry name" value="RING-H2_PA-TM-RING"/>
    <property type="match status" value="1"/>
</dbReference>
<dbReference type="Gene3D" id="3.30.40.10">
    <property type="entry name" value="Zinc/RING finger domain, C3HC4 (zinc finger)"/>
    <property type="match status" value="2"/>
</dbReference>
<dbReference type="InterPro" id="IPR013083">
    <property type="entry name" value="Znf_RING/FYVE/PHD"/>
</dbReference>
<dbReference type="GO" id="GO:0005737">
    <property type="term" value="C:cytoplasm"/>
    <property type="evidence" value="ECO:0007669"/>
    <property type="project" value="TreeGrafter"/>
</dbReference>
<evidence type="ECO:0000256" key="3">
    <source>
        <dbReference type="ARBA" id="ARBA00022833"/>
    </source>
</evidence>
<dbReference type="GO" id="GO:0008270">
    <property type="term" value="F:zinc ion binding"/>
    <property type="evidence" value="ECO:0007669"/>
    <property type="project" value="UniProtKB-KW"/>
</dbReference>
<accession>A0A7J7MYG8</accession>
<evidence type="ECO:0000256" key="4">
    <source>
        <dbReference type="PROSITE-ProRule" id="PRU00175"/>
    </source>
</evidence>
<dbReference type="AlphaFoldDB" id="A0A7J7MYG8"/>
<keyword evidence="1" id="KW-0479">Metal-binding</keyword>
<evidence type="ECO:0000256" key="1">
    <source>
        <dbReference type="ARBA" id="ARBA00022723"/>
    </source>
</evidence>
<gene>
    <name evidence="6" type="ORF">GIB67_033065</name>
</gene>
<sequence>MNIPLDVYEDMAEYLSSFAYWIVSGYLNMHITVPMVFDIEVVDSLTYSVELVEGFEMVRYDAARMINYCLLCLNLFSPEMELMRLRCSCVFHGECMYDSLQIDNACPSCGFELVTDDGEDEDDEDFDRVPATRASIEALERVRYDPTHMASPCPICLEEYSAEEEVTMMPCSHIYHEDCITHWLGISNVCPICRFKMPTDFDD</sequence>
<dbReference type="PANTHER" id="PTHR15710">
    <property type="entry name" value="E3 UBIQUITIN-PROTEIN LIGASE PRAJA"/>
    <property type="match status" value="1"/>
</dbReference>
<keyword evidence="7" id="KW-1185">Reference proteome</keyword>
<dbReference type="InterPro" id="IPR001841">
    <property type="entry name" value="Znf_RING"/>
</dbReference>
<protein>
    <recommendedName>
        <fullName evidence="5">RING-type domain-containing protein</fullName>
    </recommendedName>
</protein>
<dbReference type="PANTHER" id="PTHR15710:SF243">
    <property type="entry name" value="E3 UBIQUITIN-PROTEIN LIGASE PRAJA-2 ISOFORM X1"/>
    <property type="match status" value="1"/>
</dbReference>
<evidence type="ECO:0000256" key="2">
    <source>
        <dbReference type="ARBA" id="ARBA00022771"/>
    </source>
</evidence>
<proteinExistence type="predicted"/>
<reference evidence="6 7" key="1">
    <citation type="journal article" date="2020" name="IScience">
        <title>Genome Sequencing of the Endangered Kingdonia uniflora (Circaeasteraceae, Ranunculales) Reveals Potential Mechanisms of Evolutionary Specialization.</title>
        <authorList>
            <person name="Sun Y."/>
            <person name="Deng T."/>
            <person name="Zhang A."/>
            <person name="Moore M.J."/>
            <person name="Landis J.B."/>
            <person name="Lin N."/>
            <person name="Zhang H."/>
            <person name="Zhang X."/>
            <person name="Huang J."/>
            <person name="Zhang X."/>
            <person name="Sun H."/>
            <person name="Wang H."/>
        </authorList>
    </citation>
    <scope>NUCLEOTIDE SEQUENCE [LARGE SCALE GENOMIC DNA]</scope>
    <source>
        <strain evidence="6">TB1705</strain>
        <tissue evidence="6">Leaf</tissue>
    </source>
</reference>
<dbReference type="PROSITE" id="PS50089">
    <property type="entry name" value="ZF_RING_2"/>
    <property type="match status" value="2"/>
</dbReference>
<dbReference type="SMART" id="SM00184">
    <property type="entry name" value="RING"/>
    <property type="match status" value="2"/>
</dbReference>
<feature type="domain" description="RING-type" evidence="5">
    <location>
        <begin position="153"/>
        <end position="194"/>
    </location>
</feature>
<evidence type="ECO:0000313" key="6">
    <source>
        <dbReference type="EMBL" id="KAF6159981.1"/>
    </source>
</evidence>
<dbReference type="OrthoDB" id="4348522at2759"/>
<dbReference type="GO" id="GO:0061630">
    <property type="term" value="F:ubiquitin protein ligase activity"/>
    <property type="evidence" value="ECO:0007669"/>
    <property type="project" value="TreeGrafter"/>
</dbReference>
<keyword evidence="2 4" id="KW-0863">Zinc-finger</keyword>